<evidence type="ECO:0000256" key="2">
    <source>
        <dbReference type="ARBA" id="ARBA00022475"/>
    </source>
</evidence>
<dbReference type="SMART" id="SM00382">
    <property type="entry name" value="AAA"/>
    <property type="match status" value="1"/>
</dbReference>
<dbReference type="SUPFAM" id="SSF52540">
    <property type="entry name" value="P-loop containing nucleoside triphosphate hydrolases"/>
    <property type="match status" value="1"/>
</dbReference>
<name>A0ABZ1UJ89_9BURK</name>
<evidence type="ECO:0000256" key="4">
    <source>
        <dbReference type="ARBA" id="ARBA00022840"/>
    </source>
</evidence>
<evidence type="ECO:0000256" key="3">
    <source>
        <dbReference type="ARBA" id="ARBA00022741"/>
    </source>
</evidence>
<dbReference type="InterPro" id="IPR003439">
    <property type="entry name" value="ABC_transporter-like_ATP-bd"/>
</dbReference>
<evidence type="ECO:0000256" key="1">
    <source>
        <dbReference type="ARBA" id="ARBA00022448"/>
    </source>
</evidence>
<keyword evidence="4 6" id="KW-0067">ATP-binding</keyword>
<dbReference type="InterPro" id="IPR050763">
    <property type="entry name" value="ABC_transporter_ATP-binding"/>
</dbReference>
<dbReference type="InterPro" id="IPR003593">
    <property type="entry name" value="AAA+_ATPase"/>
</dbReference>
<keyword evidence="1" id="KW-0813">Transport</keyword>
<keyword evidence="2" id="KW-0472">Membrane</keyword>
<dbReference type="Gene3D" id="3.40.50.300">
    <property type="entry name" value="P-loop containing nucleotide triphosphate hydrolases"/>
    <property type="match status" value="1"/>
</dbReference>
<gene>
    <name evidence="6" type="ORF">E7V67_024040</name>
</gene>
<evidence type="ECO:0000313" key="6">
    <source>
        <dbReference type="EMBL" id="WUR12729.1"/>
    </source>
</evidence>
<keyword evidence="7" id="KW-1185">Reference proteome</keyword>
<reference evidence="6 7" key="1">
    <citation type="journal article" date="2019" name="Int. J. Syst. Evol. Microbiol.">
        <title>The Draft Whole-Genome Sequence of the Antibiotic Producer Empedobacter haloabium ATCC 31962 Provides Indications for Its Taxonomic Reclassification.</title>
        <authorList>
            <person name="Miess H."/>
            <person name="Arlt P."/>
            <person name="Apel A.K."/>
            <person name="Weber T."/>
            <person name="Nieselt K."/>
            <person name="Hanssen F."/>
            <person name="Czemmel S."/>
            <person name="Nahnsen S."/>
            <person name="Gross H."/>
        </authorList>
    </citation>
    <scope>NUCLEOTIDE SEQUENCE [LARGE SCALE GENOMIC DNA]</scope>
    <source>
        <strain evidence="6 7">ATCC 31962</strain>
    </source>
</reference>
<proteinExistence type="predicted"/>
<organism evidence="6 7">
    <name type="scientific">[Empedobacter] haloabium</name>
    <dbReference type="NCBI Taxonomy" id="592317"/>
    <lineage>
        <taxon>Bacteria</taxon>
        <taxon>Pseudomonadati</taxon>
        <taxon>Pseudomonadota</taxon>
        <taxon>Betaproteobacteria</taxon>
        <taxon>Burkholderiales</taxon>
        <taxon>Oxalobacteraceae</taxon>
        <taxon>Telluria group</taxon>
        <taxon>Telluria group incertae sedis</taxon>
    </lineage>
</organism>
<dbReference type="PANTHER" id="PTHR42711:SF16">
    <property type="entry name" value="ABC TRANSPORTER ATP-BINDING PROTEIN"/>
    <property type="match status" value="1"/>
</dbReference>
<dbReference type="EMBL" id="CP136508">
    <property type="protein sequence ID" value="WUR12729.1"/>
    <property type="molecule type" value="Genomic_DNA"/>
</dbReference>
<keyword evidence="3" id="KW-0547">Nucleotide-binding</keyword>
<dbReference type="InterPro" id="IPR027417">
    <property type="entry name" value="P-loop_NTPase"/>
</dbReference>
<dbReference type="CDD" id="cd03230">
    <property type="entry name" value="ABC_DR_subfamily_A"/>
    <property type="match status" value="1"/>
</dbReference>
<dbReference type="PANTHER" id="PTHR42711">
    <property type="entry name" value="ABC TRANSPORTER ATP-BINDING PROTEIN"/>
    <property type="match status" value="1"/>
</dbReference>
<dbReference type="Pfam" id="PF00005">
    <property type="entry name" value="ABC_tran"/>
    <property type="match status" value="1"/>
</dbReference>
<accession>A0ABZ1UJ89</accession>
<protein>
    <submittedName>
        <fullName evidence="6">ABC transporter ATP-binding protein</fullName>
    </submittedName>
</protein>
<evidence type="ECO:0000313" key="7">
    <source>
        <dbReference type="Proteomes" id="UP000321323"/>
    </source>
</evidence>
<dbReference type="Proteomes" id="UP000321323">
    <property type="component" value="Chromosome"/>
</dbReference>
<keyword evidence="2" id="KW-1003">Cell membrane</keyword>
<feature type="domain" description="ABC transporter" evidence="5">
    <location>
        <begin position="4"/>
        <end position="238"/>
    </location>
</feature>
<sequence>MSDFDNPALALRGLSKKFDRTVVAALDLTVRRGEIYALLGANGAGKTTTLRMATGLLLPDAGSVHIFGVDLHAQPEAAKRPLAYLPDEPLLYGKLTPREYLVFMAGLWSIPARQAAASADELLALLGLAPHARQLTESFSRGMKQKLALAGALIHQPALIILDEPLTGLDAHAARQVKDLLQRHAAAGGTVVMTTHILEVAERLADRIGILQHGRLVGQGSLDQLRHQAQRHEASLEDVFLRLTGSADATA</sequence>
<dbReference type="GO" id="GO:0005524">
    <property type="term" value="F:ATP binding"/>
    <property type="evidence" value="ECO:0007669"/>
    <property type="project" value="UniProtKB-KW"/>
</dbReference>
<dbReference type="PROSITE" id="PS50893">
    <property type="entry name" value="ABC_TRANSPORTER_2"/>
    <property type="match status" value="1"/>
</dbReference>
<evidence type="ECO:0000259" key="5">
    <source>
        <dbReference type="PROSITE" id="PS50893"/>
    </source>
</evidence>